<dbReference type="EMBL" id="CP112887">
    <property type="protein sequence ID" value="WBW63310.1"/>
    <property type="molecule type" value="Genomic_DNA"/>
</dbReference>
<organism evidence="1 2">
    <name type="scientific">Klebsiella electrica</name>
    <dbReference type="NCBI Taxonomy" id="1259973"/>
    <lineage>
        <taxon>Bacteria</taxon>
        <taxon>Pseudomonadati</taxon>
        <taxon>Pseudomonadota</taxon>
        <taxon>Gammaproteobacteria</taxon>
        <taxon>Enterobacterales</taxon>
        <taxon>Enterobacteriaceae</taxon>
        <taxon>Klebsiella/Raoultella group</taxon>
        <taxon>Klebsiella</taxon>
    </lineage>
</organism>
<reference evidence="1 2" key="1">
    <citation type="journal article" date="2023" name="Microbiol. Resour. Announc.">
        <title>Complete Genome Sequence of the First Colistin-Resistant Raoultella electrica Strain.</title>
        <authorList>
            <person name="Aldeia C."/>
            <person name="Campos-Madueno E.I."/>
            <person name="Sendi P."/>
            <person name="Endimiani A."/>
        </authorList>
    </citation>
    <scope>NUCLEOTIDE SEQUENCE [LARGE SCALE GENOMIC DNA]</scope>
    <source>
        <strain evidence="1 2">S2-IND-01-C</strain>
    </source>
</reference>
<name>A0AAJ5QX12_9ENTR</name>
<keyword evidence="2" id="KW-1185">Reference proteome</keyword>
<sequence>MTTIKATYLSKDQNWTDGTTVYWFDVNGETFGVLHGGESWNSTVVDCDGVPSDQYTVDQFNITEEMIKE</sequence>
<gene>
    <name evidence="1" type="ORF">OR613_10625</name>
</gene>
<dbReference type="AlphaFoldDB" id="A0AAJ5QX12"/>
<dbReference type="Proteomes" id="UP001210130">
    <property type="component" value="Chromosome"/>
</dbReference>
<evidence type="ECO:0000313" key="2">
    <source>
        <dbReference type="Proteomes" id="UP001210130"/>
    </source>
</evidence>
<dbReference type="RefSeq" id="WP_271207553.1">
    <property type="nucleotide sequence ID" value="NZ_CP112887.1"/>
</dbReference>
<accession>A0AAJ5QX12</accession>
<proteinExistence type="predicted"/>
<evidence type="ECO:0000313" key="1">
    <source>
        <dbReference type="EMBL" id="WBW63310.1"/>
    </source>
</evidence>
<protein>
    <submittedName>
        <fullName evidence="1">Uncharacterized protein</fullName>
    </submittedName>
</protein>